<dbReference type="Proteomes" id="UP000536534">
    <property type="component" value="Unassembled WGS sequence"/>
</dbReference>
<name>A0A7X7R806_9RHOO</name>
<protein>
    <submittedName>
        <fullName evidence="2">DUF4384 domain-containing protein</fullName>
    </submittedName>
</protein>
<organism evidence="2 3">
    <name type="scientific">Thauera phenolivorans</name>
    <dbReference type="NCBI Taxonomy" id="1792543"/>
    <lineage>
        <taxon>Bacteria</taxon>
        <taxon>Pseudomonadati</taxon>
        <taxon>Pseudomonadota</taxon>
        <taxon>Betaproteobacteria</taxon>
        <taxon>Rhodocyclales</taxon>
        <taxon>Zoogloeaceae</taxon>
        <taxon>Thauera</taxon>
    </lineage>
</organism>
<proteinExistence type="predicted"/>
<dbReference type="EMBL" id="JAAYYV010000184">
    <property type="protein sequence ID" value="NLF54116.1"/>
    <property type="molecule type" value="Genomic_DNA"/>
</dbReference>
<feature type="signal peptide" evidence="1">
    <location>
        <begin position="1"/>
        <end position="25"/>
    </location>
</feature>
<keyword evidence="1" id="KW-0732">Signal</keyword>
<evidence type="ECO:0000313" key="2">
    <source>
        <dbReference type="EMBL" id="NLF54116.1"/>
    </source>
</evidence>
<evidence type="ECO:0000256" key="1">
    <source>
        <dbReference type="SAM" id="SignalP"/>
    </source>
</evidence>
<dbReference type="AlphaFoldDB" id="A0A7X7R806"/>
<comment type="caution">
    <text evidence="2">The sequence shown here is derived from an EMBL/GenBank/DDBJ whole genome shotgun (WGS) entry which is preliminary data.</text>
</comment>
<reference evidence="2 3" key="1">
    <citation type="journal article" date="2020" name="Biotechnol. Biofuels">
        <title>New insights from the biogas microbiome by comprehensive genome-resolved metagenomics of nearly 1600 species originating from multiple anaerobic digesters.</title>
        <authorList>
            <person name="Campanaro S."/>
            <person name="Treu L."/>
            <person name="Rodriguez-R L.M."/>
            <person name="Kovalovszki A."/>
            <person name="Ziels R.M."/>
            <person name="Maus I."/>
            <person name="Zhu X."/>
            <person name="Kougias P.G."/>
            <person name="Basile A."/>
            <person name="Luo G."/>
            <person name="Schluter A."/>
            <person name="Konstantinidis K.T."/>
            <person name="Angelidaki I."/>
        </authorList>
    </citation>
    <scope>NUCLEOTIDE SEQUENCE [LARGE SCALE GENOMIC DNA]</scope>
    <source>
        <strain evidence="2">AS06rmzACSIP_256</strain>
    </source>
</reference>
<evidence type="ECO:0000313" key="3">
    <source>
        <dbReference type="Proteomes" id="UP000536534"/>
    </source>
</evidence>
<accession>A0A7X7R806</accession>
<sequence>MSPLMKKSLTAVLCALSLAAPPVLAEAPPAPEPKLAPFVWAAVSAAGQMAFPAFLNWITDGRGGVPVEGQPQLAATDGPAIAPHSFQPFGEVRAEMRPGAAFLTALGNVLANAAIGTPEPVSNQVILGQPEIPLALGEDGRANYQGMHLALAQADRAGHGLHYRAVGAGFETGERFKLRLLSTFDAVVVIDSVNPAGVRRRLYPAASGGDEVVVLKAGQPALIPLAQEQYFEFAGQTGEERLLVTVRDPRARGQALTDQPIYRQDTEWGSNFLQLVPQDSFAGFTQALHLNHVAARH</sequence>
<feature type="chain" id="PRO_5031222831" evidence="1">
    <location>
        <begin position="26"/>
        <end position="297"/>
    </location>
</feature>
<gene>
    <name evidence="2" type="ORF">GX576_06925</name>
</gene>